<feature type="region of interest" description="Disordered" evidence="1">
    <location>
        <begin position="54"/>
        <end position="120"/>
    </location>
</feature>
<reference evidence="2" key="2">
    <citation type="submission" date="2014-07" db="EMBL/GenBank/DDBJ databases">
        <authorList>
            <person name="Hull J."/>
        </authorList>
    </citation>
    <scope>NUCLEOTIDE SEQUENCE</scope>
</reference>
<proteinExistence type="predicted"/>
<sequence>MSQPSQGNHFRRSETNDLRPMSDPSQDRVTCPHCALQFTRRGLTRHTNASHRDIVQASQGSNSLPVNGRRSLSAQLDNSRPEPGNPQPLVQVDGESTQHLANPNQSRAQPRGDNGSFSHLFEQGFGAPLINTDREGDRGDVWVNWWRRSVKLKGKQY</sequence>
<name>A0A0A9WUQ0_LYGHE</name>
<protein>
    <submittedName>
        <fullName evidence="2">Uncharacterized protein</fullName>
    </submittedName>
</protein>
<evidence type="ECO:0000256" key="1">
    <source>
        <dbReference type="SAM" id="MobiDB-lite"/>
    </source>
</evidence>
<evidence type="ECO:0000313" key="2">
    <source>
        <dbReference type="EMBL" id="JAG10238.1"/>
    </source>
</evidence>
<feature type="compositionally biased region" description="Polar residues" evidence="1">
    <location>
        <begin position="94"/>
        <end position="108"/>
    </location>
</feature>
<dbReference type="AlphaFoldDB" id="A0A0A9WUQ0"/>
<organism evidence="2">
    <name type="scientific">Lygus hesperus</name>
    <name type="common">Western plant bug</name>
    <dbReference type="NCBI Taxonomy" id="30085"/>
    <lineage>
        <taxon>Eukaryota</taxon>
        <taxon>Metazoa</taxon>
        <taxon>Ecdysozoa</taxon>
        <taxon>Arthropoda</taxon>
        <taxon>Hexapoda</taxon>
        <taxon>Insecta</taxon>
        <taxon>Pterygota</taxon>
        <taxon>Neoptera</taxon>
        <taxon>Paraneoptera</taxon>
        <taxon>Hemiptera</taxon>
        <taxon>Heteroptera</taxon>
        <taxon>Panheteroptera</taxon>
        <taxon>Cimicomorpha</taxon>
        <taxon>Miridae</taxon>
        <taxon>Mirini</taxon>
        <taxon>Lygus</taxon>
    </lineage>
</organism>
<accession>A0A0A9WUQ0</accession>
<reference evidence="2" key="1">
    <citation type="journal article" date="2014" name="PLoS ONE">
        <title>Transcriptome-Based Identification of ABC Transporters in the Western Tarnished Plant Bug Lygus hesperus.</title>
        <authorList>
            <person name="Hull J.J."/>
            <person name="Chaney K."/>
            <person name="Geib S.M."/>
            <person name="Fabrick J.A."/>
            <person name="Brent C.S."/>
            <person name="Walsh D."/>
            <person name="Lavine L.C."/>
        </authorList>
    </citation>
    <scope>NUCLEOTIDE SEQUENCE</scope>
</reference>
<feature type="region of interest" description="Disordered" evidence="1">
    <location>
        <begin position="1"/>
        <end position="30"/>
    </location>
</feature>
<feature type="non-terminal residue" evidence="2">
    <location>
        <position position="157"/>
    </location>
</feature>
<feature type="compositionally biased region" description="Polar residues" evidence="1">
    <location>
        <begin position="56"/>
        <end position="78"/>
    </location>
</feature>
<dbReference type="EMBL" id="GBHO01033366">
    <property type="protein sequence ID" value="JAG10238.1"/>
    <property type="molecule type" value="Transcribed_RNA"/>
</dbReference>
<gene>
    <name evidence="2" type="ORF">CM83_12923</name>
</gene>